<dbReference type="AlphaFoldDB" id="A0AAE9XM82"/>
<proteinExistence type="predicted"/>
<protein>
    <submittedName>
        <fullName evidence="2">Uncharacterized protein</fullName>
    </submittedName>
</protein>
<keyword evidence="1" id="KW-0472">Membrane</keyword>
<dbReference type="EMBL" id="CP116590">
    <property type="protein sequence ID" value="WCG37851.1"/>
    <property type="molecule type" value="Genomic_DNA"/>
</dbReference>
<name>A0AAE9XM82_9LACT</name>
<organism evidence="2 3">
    <name type="scientific">Aerococcus urinaeequi</name>
    <dbReference type="NCBI Taxonomy" id="51665"/>
    <lineage>
        <taxon>Bacteria</taxon>
        <taxon>Bacillati</taxon>
        <taxon>Bacillota</taxon>
        <taxon>Bacilli</taxon>
        <taxon>Lactobacillales</taxon>
        <taxon>Aerococcaceae</taxon>
        <taxon>Aerococcus</taxon>
    </lineage>
</organism>
<evidence type="ECO:0000313" key="3">
    <source>
        <dbReference type="Proteomes" id="UP001179483"/>
    </source>
</evidence>
<feature type="transmembrane region" description="Helical" evidence="1">
    <location>
        <begin position="78"/>
        <end position="99"/>
    </location>
</feature>
<keyword evidence="1" id="KW-1133">Transmembrane helix</keyword>
<accession>A0AAE9XM82</accession>
<dbReference type="RefSeq" id="WP_271735984.1">
    <property type="nucleotide sequence ID" value="NZ_CP116590.1"/>
</dbReference>
<evidence type="ECO:0000313" key="2">
    <source>
        <dbReference type="EMBL" id="WCG37851.1"/>
    </source>
</evidence>
<reference evidence="2" key="1">
    <citation type="submission" date="2023-01" db="EMBL/GenBank/DDBJ databases">
        <title>Oxazolidinone resistance genes in florfenicol resistant enterococci from beef cattle and veal calves at slaughter.</title>
        <authorList>
            <person name="Biggel M."/>
        </authorList>
    </citation>
    <scope>NUCLEOTIDE SEQUENCE</scope>
    <source>
        <strain evidence="2">K79-1</strain>
    </source>
</reference>
<sequence length="109" mass="13013">MLKILGKMVIWQSDIRKHQPSLGMAIFLWCFNLLFVALAMALLLFDWPLWIRLPLSLYACLNIIFYGPMVDIADNIHLFPIFTQSNTFRFFFAFPYVVYHVYRDKQMLE</sequence>
<gene>
    <name evidence="2" type="ORF">PML80_00365</name>
</gene>
<feature type="transmembrane region" description="Helical" evidence="1">
    <location>
        <begin position="49"/>
        <end position="66"/>
    </location>
</feature>
<evidence type="ECO:0000256" key="1">
    <source>
        <dbReference type="SAM" id="Phobius"/>
    </source>
</evidence>
<dbReference type="Proteomes" id="UP001179483">
    <property type="component" value="Chromosome"/>
</dbReference>
<feature type="transmembrane region" description="Helical" evidence="1">
    <location>
        <begin position="21"/>
        <end position="43"/>
    </location>
</feature>
<keyword evidence="1" id="KW-0812">Transmembrane</keyword>